<feature type="coiled-coil region" evidence="2">
    <location>
        <begin position="879"/>
        <end position="931"/>
    </location>
</feature>
<sequence>MAKVVSDEILKLKIVVNGDEAQKRVLDLERANNQLANRISDLKNKEKELSSQRKKNPEEIAKIKSEINSLNKQIAKNREEIDLEIKSMDIMSLTVDQLRKRMNDLNFTMKHMDPNSELYKASQEELGRLSNRLGELRNGSRNSSLSISALADKFNHYSGLAVAFAGALTGVALSMQQVIDINNKMADAMSAVEKTTGMTTKEVQELTRAFGDFDTRTSKIDLLKIGEIGGRLGIPKEEILEFVREVDKAYVALGDSFSGGVDKVAESIGKIAGLYKETKGQGIAISINEIGSALNELGAAGAASEENIAEFAKRVGALPEALKPSITDAMALGAAFEESGIDAERGGTAYTNFISTAAKETKKFAEIMRLSEKQVKDLINSNPTEFFLKFSEGMKGMDGTDVARVLDYLKLGDQYVKSIVGAASENTERFRNTMALSAQAAADATSLQQEFDKVNNNSAAIYDKVRKKFIAIFTSDAVAKALNWIISTVGKMIGAVEDADGKVTAFRNTLLFFVKILTIVSAAMFTNNLLMGTYNTLLTTVRDKVLGLTIVEKARNVVNSLGNVIATTTRALLWLLAAGYSLLTGNIAGATFAMRGFTAAIMANPIGAIITLVTALGTALYFYKQRQDEAREAARRNAEEMNRFGNIQKETMEKGRIASDQFKDSTELLIRTMKSNIATTEQKKKAYEALIKLYPELADKANKEYTWTNKMAEAYELLAFKIDLVARAKARAAARQSIYDDIEKKRVEIVQNQGKVEDEQDVRNAKRAKNRDNLRKAENGRYGAYDGPAMAATSQNEEISKKDFAEHNKQTARYQSVIDQTALLQKLSKADQARVDFLQKEVQRTQGKKRQQLQMELDSYYTTDTTETPVKSNYKIPEEKEKKEKKSKEEIEAERAQKKYESERKKILDTAENYNQRMETLEAERIRYTAELQRDGYEKERDLIVAEQEKTLVALDKKKISAKDFEQIHNMIAKEKGDMKVKIQEIEFQWKEENARILALQEQEKSLSNLKLLKINEKYLMDTYKKEEEAMQLRLDLVDREKNKRISSLETLKDQKLFLKSEGYTDENLYKIRSWEEGRAAIEKFYQKKRLEEQLEFLRKSIAEFNIMAAINPISLTPEQIKKIEEYQTKIAELTAEISRLKNGEEGKGKGSLSGKLDSLGGRTDILGLTPDQWEAMFTNTDKLSENIQKVGAALQVAQNMFAMYSSFVQANEQRMLQQYEFASKQKQSRLEKQLKAGLITQETYKRETLANEKELDKKKAEIEYEAAKRQRMMDIANAITSTAVGIAGALSNKPWTPLNFVLAGLVGAMGAVQVATIMSQPMPTMPGAEDGFYPVIRQQDNKMFRARRKRSETGIYDEPTMLVGEAGKNFPELVVSGTDLQRVDPEITNMFMKDIARVKGYEQGLYPNMPASSSSNREDLDLKLLEAINKYTDTMDKIQKYGISAKIEKNAQNGKASYEMQNEYLDLVNRNKH</sequence>
<feature type="coiled-coil region" evidence="2">
    <location>
        <begin position="1088"/>
        <end position="1144"/>
    </location>
</feature>
<protein>
    <submittedName>
        <fullName evidence="6">Phage tail tape measure protein</fullName>
    </submittedName>
</protein>
<gene>
    <name evidence="6" type="ORF">BAY32_11175</name>
</gene>
<keyword evidence="1" id="KW-1188">Viral release from host cell</keyword>
<dbReference type="Gene3D" id="1.10.287.1490">
    <property type="match status" value="1"/>
</dbReference>
<comment type="caution">
    <text evidence="6">The sequence shown here is derived from an EMBL/GenBank/DDBJ whole genome shotgun (WGS) entry which is preliminary data.</text>
</comment>
<evidence type="ECO:0000313" key="6">
    <source>
        <dbReference type="EMBL" id="OPB73596.1"/>
    </source>
</evidence>
<keyword evidence="4" id="KW-0812">Transmembrane</keyword>
<feature type="coiled-coil region" evidence="2">
    <location>
        <begin position="18"/>
        <end position="80"/>
    </location>
</feature>
<evidence type="ECO:0000256" key="4">
    <source>
        <dbReference type="SAM" id="Phobius"/>
    </source>
</evidence>
<evidence type="ECO:0000256" key="3">
    <source>
        <dbReference type="SAM" id="MobiDB-lite"/>
    </source>
</evidence>
<dbReference type="Pfam" id="PF10145">
    <property type="entry name" value="PhageMin_Tail"/>
    <property type="match status" value="1"/>
</dbReference>
<dbReference type="RefSeq" id="WP_078402622.1">
    <property type="nucleotide sequence ID" value="NZ_CP016377.1"/>
</dbReference>
<feature type="transmembrane region" description="Helical" evidence="4">
    <location>
        <begin position="599"/>
        <end position="623"/>
    </location>
</feature>
<keyword evidence="4" id="KW-1133">Transmembrane helix</keyword>
<feature type="transmembrane region" description="Helical" evidence="4">
    <location>
        <begin position="571"/>
        <end position="593"/>
    </location>
</feature>
<organism evidence="6 7">
    <name type="scientific">Elizabethkingia ursingii</name>
    <dbReference type="NCBI Taxonomy" id="1756150"/>
    <lineage>
        <taxon>Bacteria</taxon>
        <taxon>Pseudomonadati</taxon>
        <taxon>Bacteroidota</taxon>
        <taxon>Flavobacteriia</taxon>
        <taxon>Flavobacteriales</taxon>
        <taxon>Weeksellaceae</taxon>
        <taxon>Elizabethkingia</taxon>
    </lineage>
</organism>
<dbReference type="EMBL" id="MAIC01000016">
    <property type="protein sequence ID" value="OPB73596.1"/>
    <property type="molecule type" value="Genomic_DNA"/>
</dbReference>
<evidence type="ECO:0000259" key="5">
    <source>
        <dbReference type="Pfam" id="PF10145"/>
    </source>
</evidence>
<dbReference type="InterPro" id="IPR010090">
    <property type="entry name" value="Phage_tape_meas"/>
</dbReference>
<name>A0AAJ3NAM0_9FLAO</name>
<dbReference type="KEGG" id="ego:BBD34_05045"/>
<evidence type="ECO:0000256" key="1">
    <source>
        <dbReference type="ARBA" id="ARBA00022612"/>
    </source>
</evidence>
<dbReference type="PANTHER" id="PTHR37813">
    <property type="entry name" value="FELS-2 PROPHAGE PROTEIN"/>
    <property type="match status" value="1"/>
</dbReference>
<dbReference type="NCBIfam" id="TIGR01760">
    <property type="entry name" value="tape_meas_TP901"/>
    <property type="match status" value="1"/>
</dbReference>
<feature type="region of interest" description="Disordered" evidence="3">
    <location>
        <begin position="758"/>
        <end position="788"/>
    </location>
</feature>
<keyword evidence="2" id="KW-0175">Coiled coil</keyword>
<dbReference type="Proteomes" id="UP000190816">
    <property type="component" value="Unassembled WGS sequence"/>
</dbReference>
<feature type="domain" description="Phage tail tape measure protein" evidence="5">
    <location>
        <begin position="206"/>
        <end position="406"/>
    </location>
</feature>
<evidence type="ECO:0000256" key="2">
    <source>
        <dbReference type="SAM" id="Coils"/>
    </source>
</evidence>
<dbReference type="PANTHER" id="PTHR37813:SF1">
    <property type="entry name" value="FELS-2 PROPHAGE PROTEIN"/>
    <property type="match status" value="1"/>
</dbReference>
<evidence type="ECO:0000313" key="7">
    <source>
        <dbReference type="Proteomes" id="UP000190816"/>
    </source>
</evidence>
<keyword evidence="4" id="KW-0472">Membrane</keyword>
<accession>A0AAJ3NAM0</accession>
<feature type="compositionally biased region" description="Basic and acidic residues" evidence="3">
    <location>
        <begin position="758"/>
        <end position="779"/>
    </location>
</feature>
<proteinExistence type="predicted"/>
<reference evidence="6 7" key="1">
    <citation type="submission" date="2016-06" db="EMBL/GenBank/DDBJ databases">
        <authorList>
            <person name="Nicholson A.C."/>
        </authorList>
    </citation>
    <scope>NUCLEOTIDE SEQUENCE [LARGE SCALE GENOMIC DNA]</scope>
    <source>
        <strain evidence="6 7">G4123</strain>
    </source>
</reference>